<keyword evidence="3 4" id="KW-0808">Transferase</keyword>
<reference evidence="7" key="1">
    <citation type="submission" date="2025-08" db="UniProtKB">
        <authorList>
            <consortium name="RefSeq"/>
        </authorList>
    </citation>
    <scope>IDENTIFICATION</scope>
    <source>
        <strain evidence="7">OHB3-1</strain>
    </source>
</reference>
<dbReference type="Gene3D" id="3.40.50.2000">
    <property type="entry name" value="Glycogen Phosphorylase B"/>
    <property type="match status" value="2"/>
</dbReference>
<evidence type="ECO:0000313" key="7">
    <source>
        <dbReference type="RefSeq" id="XP_022154325.1"/>
    </source>
</evidence>
<dbReference type="GO" id="GO:0080044">
    <property type="term" value="F:quercetin 7-O-glucosyltransferase activity"/>
    <property type="evidence" value="ECO:0007669"/>
    <property type="project" value="TreeGrafter"/>
</dbReference>
<sequence>MKVFSEKPKVILVPYPAQGHVTPMLMLATAFHRHGFLPILLTPNYIHRQISSPTHQHILFISIPADGLDDDTQRDFFAVETVLETAMPAHLKRLLGDLGGGVAGMVVDLLASSAIRVGRELGVPVAGFWPAMFATYRLISAIPNMVQNGFISSHTGSPVEGGSKRRVPNEPLLSAEELPWLIGTSSARKGRFEFWIRTMARAKSLKWLLVNSFPEVEELIPTPKSSSGAAVFLVGPLSRHSSPAKTPTFWEEDGSCLQWLEKQSSDSVVYISFGSWVSPIGESKVRSLAMALLALRTPFIWVLRPNWRHGLPIGFTHKVGSYGRLVSWAPQREILRHRAVGCYLTHCGWNSIMEAIECRKRLLCFPVAGDQFLNCGYVVKVWRIGLKLNGFGEKEVEEGVRKVMEGDEMKERLMKLHERAMGEEANCTINSNFTAFTNDLNIDTQKLPTKVQPPINM</sequence>
<dbReference type="SUPFAM" id="SSF53756">
    <property type="entry name" value="UDP-Glycosyltransferase/glycogen phosphorylase"/>
    <property type="match status" value="1"/>
</dbReference>
<dbReference type="EC" id="2.4.1.-" evidence="5"/>
<dbReference type="AlphaFoldDB" id="A0A6J1DJB1"/>
<evidence type="ECO:0000256" key="2">
    <source>
        <dbReference type="ARBA" id="ARBA00009995"/>
    </source>
</evidence>
<evidence type="ECO:0000256" key="5">
    <source>
        <dbReference type="RuleBase" id="RU362057"/>
    </source>
</evidence>
<gene>
    <name evidence="7" type="primary">LOC111021592</name>
</gene>
<dbReference type="InterPro" id="IPR035595">
    <property type="entry name" value="UDP_glycos_trans_CS"/>
</dbReference>
<dbReference type="PROSITE" id="PS00375">
    <property type="entry name" value="UDPGT"/>
    <property type="match status" value="1"/>
</dbReference>
<evidence type="ECO:0000256" key="1">
    <source>
        <dbReference type="ARBA" id="ARBA00004721"/>
    </source>
</evidence>
<evidence type="ECO:0000256" key="3">
    <source>
        <dbReference type="ARBA" id="ARBA00022679"/>
    </source>
</evidence>
<dbReference type="CDD" id="cd03784">
    <property type="entry name" value="GT1_Gtf-like"/>
    <property type="match status" value="1"/>
</dbReference>
<dbReference type="Proteomes" id="UP000504603">
    <property type="component" value="Unplaced"/>
</dbReference>
<dbReference type="InterPro" id="IPR002213">
    <property type="entry name" value="UDP_glucos_trans"/>
</dbReference>
<evidence type="ECO:0000256" key="4">
    <source>
        <dbReference type="RuleBase" id="RU003718"/>
    </source>
</evidence>
<keyword evidence="6" id="KW-1185">Reference proteome</keyword>
<dbReference type="FunFam" id="3.40.50.2000:FF:000056">
    <property type="entry name" value="Glycosyltransferase"/>
    <property type="match status" value="1"/>
</dbReference>
<dbReference type="PANTHER" id="PTHR11926:SF1402">
    <property type="entry name" value="GLYCOSYLTRANSFERASE"/>
    <property type="match status" value="1"/>
</dbReference>
<dbReference type="KEGG" id="mcha:111021592"/>
<dbReference type="RefSeq" id="XP_022154325.1">
    <property type="nucleotide sequence ID" value="XM_022298633.1"/>
</dbReference>
<name>A0A6J1DJB1_MOMCH</name>
<dbReference type="PANTHER" id="PTHR11926">
    <property type="entry name" value="GLUCOSYL/GLUCURONOSYL TRANSFERASES"/>
    <property type="match status" value="1"/>
</dbReference>
<organism evidence="6 7">
    <name type="scientific">Momordica charantia</name>
    <name type="common">Bitter gourd</name>
    <name type="synonym">Balsam pear</name>
    <dbReference type="NCBI Taxonomy" id="3673"/>
    <lineage>
        <taxon>Eukaryota</taxon>
        <taxon>Viridiplantae</taxon>
        <taxon>Streptophyta</taxon>
        <taxon>Embryophyta</taxon>
        <taxon>Tracheophyta</taxon>
        <taxon>Spermatophyta</taxon>
        <taxon>Magnoliopsida</taxon>
        <taxon>eudicotyledons</taxon>
        <taxon>Gunneridae</taxon>
        <taxon>Pentapetalae</taxon>
        <taxon>rosids</taxon>
        <taxon>fabids</taxon>
        <taxon>Cucurbitales</taxon>
        <taxon>Cucurbitaceae</taxon>
        <taxon>Momordiceae</taxon>
        <taxon>Momordica</taxon>
    </lineage>
</organism>
<comment type="pathway">
    <text evidence="1">Secondary metabolite biosynthesis; terpenoid biosynthesis.</text>
</comment>
<comment type="similarity">
    <text evidence="2 4">Belongs to the UDP-glycosyltransferase family.</text>
</comment>
<dbReference type="OrthoDB" id="5835829at2759"/>
<keyword evidence="4" id="KW-0328">Glycosyltransferase</keyword>
<accession>A0A6J1DJB1</accession>
<dbReference type="Pfam" id="PF00201">
    <property type="entry name" value="UDPGT"/>
    <property type="match status" value="1"/>
</dbReference>
<proteinExistence type="inferred from homology"/>
<evidence type="ECO:0000313" key="6">
    <source>
        <dbReference type="Proteomes" id="UP000504603"/>
    </source>
</evidence>
<protein>
    <recommendedName>
        <fullName evidence="5">Glycosyltransferase</fullName>
        <ecNumber evidence="5">2.4.1.-</ecNumber>
    </recommendedName>
</protein>
<dbReference type="GO" id="GO:0080043">
    <property type="term" value="F:quercetin 3-O-glucosyltransferase activity"/>
    <property type="evidence" value="ECO:0007669"/>
    <property type="project" value="TreeGrafter"/>
</dbReference>
<dbReference type="GeneID" id="111021592"/>